<evidence type="ECO:0000256" key="1">
    <source>
        <dbReference type="SAM" id="MobiDB-lite"/>
    </source>
</evidence>
<dbReference type="InterPro" id="IPR003245">
    <property type="entry name" value="Phytocyanin_dom"/>
</dbReference>
<protein>
    <recommendedName>
        <fullName evidence="2">Phytocyanin domain-containing protein</fullName>
    </recommendedName>
</protein>
<feature type="compositionally biased region" description="Pro residues" evidence="1">
    <location>
        <begin position="114"/>
        <end position="127"/>
    </location>
</feature>
<dbReference type="OrthoDB" id="206968at2759"/>
<evidence type="ECO:0000313" key="3">
    <source>
        <dbReference type="EMBL" id="CAH0368957.1"/>
    </source>
</evidence>
<sequence>MRLLPCVLATAAAANVDWESMHPTPAPTPNTLPAAAGETVTFTWTDTHDVWLMPDQAAYDSCTFTSATEIHSTSVKTGDVAGLGETKYYACHVGSHCESGQKIAITWAGTATPAPTPAPGSPTPRPTACPEAHDHSDHDHSRRLSMTYAGACQDGGNYPLYATEAEAKAVDGSDGTAHQMGNYWMPNCLEHFYHGDYSGDAPTCGATESDAASTLGVGALAALAAALV</sequence>
<dbReference type="InterPro" id="IPR008972">
    <property type="entry name" value="Cupredoxin"/>
</dbReference>
<gene>
    <name evidence="3" type="ORF">PECAL_2P20580</name>
</gene>
<reference evidence="3" key="1">
    <citation type="submission" date="2021-11" db="EMBL/GenBank/DDBJ databases">
        <authorList>
            <consortium name="Genoscope - CEA"/>
            <person name="William W."/>
        </authorList>
    </citation>
    <scope>NUCLEOTIDE SEQUENCE</scope>
</reference>
<evidence type="ECO:0000259" key="2">
    <source>
        <dbReference type="Pfam" id="PF02298"/>
    </source>
</evidence>
<dbReference type="AlphaFoldDB" id="A0A8J2SKY8"/>
<dbReference type="Proteomes" id="UP000789595">
    <property type="component" value="Unassembled WGS sequence"/>
</dbReference>
<name>A0A8J2SKY8_9STRA</name>
<dbReference type="SUPFAM" id="SSF49503">
    <property type="entry name" value="Cupredoxins"/>
    <property type="match status" value="1"/>
</dbReference>
<evidence type="ECO:0000313" key="4">
    <source>
        <dbReference type="Proteomes" id="UP000789595"/>
    </source>
</evidence>
<feature type="region of interest" description="Disordered" evidence="1">
    <location>
        <begin position="110"/>
        <end position="139"/>
    </location>
</feature>
<dbReference type="GO" id="GO:0009055">
    <property type="term" value="F:electron transfer activity"/>
    <property type="evidence" value="ECO:0007669"/>
    <property type="project" value="InterPro"/>
</dbReference>
<dbReference type="Pfam" id="PF02298">
    <property type="entry name" value="Cu_bind_like"/>
    <property type="match status" value="1"/>
</dbReference>
<feature type="domain" description="Phytocyanin" evidence="2">
    <location>
        <begin position="36"/>
        <end position="101"/>
    </location>
</feature>
<proteinExistence type="predicted"/>
<accession>A0A8J2SKY8</accession>
<organism evidence="3 4">
    <name type="scientific">Pelagomonas calceolata</name>
    <dbReference type="NCBI Taxonomy" id="35677"/>
    <lineage>
        <taxon>Eukaryota</taxon>
        <taxon>Sar</taxon>
        <taxon>Stramenopiles</taxon>
        <taxon>Ochrophyta</taxon>
        <taxon>Pelagophyceae</taxon>
        <taxon>Pelagomonadales</taxon>
        <taxon>Pelagomonadaceae</taxon>
        <taxon>Pelagomonas</taxon>
    </lineage>
</organism>
<dbReference type="Gene3D" id="2.60.40.420">
    <property type="entry name" value="Cupredoxins - blue copper proteins"/>
    <property type="match status" value="1"/>
</dbReference>
<keyword evidence="4" id="KW-1185">Reference proteome</keyword>
<comment type="caution">
    <text evidence="3">The sequence shown here is derived from an EMBL/GenBank/DDBJ whole genome shotgun (WGS) entry which is preliminary data.</text>
</comment>
<dbReference type="EMBL" id="CAKKNE010000002">
    <property type="protein sequence ID" value="CAH0368957.1"/>
    <property type="molecule type" value="Genomic_DNA"/>
</dbReference>